<dbReference type="RefSeq" id="WP_048451409.1">
    <property type="nucleotide sequence ID" value="NZ_LABZ01000089.1"/>
</dbReference>
<comment type="caution">
    <text evidence="1">The sequence shown here is derived from an EMBL/GenBank/DDBJ whole genome shotgun (WGS) entry which is preliminary data.</text>
</comment>
<accession>A0A0J6T562</accession>
<reference evidence="1 2" key="1">
    <citation type="submission" date="2015-03" db="EMBL/GenBank/DDBJ databases">
        <title>Genome sequencing of Methylobacterium tarhaniae DSM 25844.</title>
        <authorList>
            <person name="Chaudhry V."/>
            <person name="Patil P.B."/>
        </authorList>
    </citation>
    <scope>NUCLEOTIDE SEQUENCE [LARGE SCALE GENOMIC DNA]</scope>
    <source>
        <strain evidence="1 2">DSM 25844</strain>
    </source>
</reference>
<proteinExistence type="predicted"/>
<dbReference type="SUPFAM" id="SSF53756">
    <property type="entry name" value="UDP-Glycosyltransferase/glycogen phosphorylase"/>
    <property type="match status" value="1"/>
</dbReference>
<dbReference type="OrthoDB" id="9805366at2"/>
<dbReference type="PATRIC" id="fig|1187852.3.peg.6732"/>
<dbReference type="Proteomes" id="UP000036449">
    <property type="component" value="Unassembled WGS sequence"/>
</dbReference>
<organism evidence="1 2">
    <name type="scientific">Methylobacterium tarhaniae</name>
    <dbReference type="NCBI Taxonomy" id="1187852"/>
    <lineage>
        <taxon>Bacteria</taxon>
        <taxon>Pseudomonadati</taxon>
        <taxon>Pseudomonadota</taxon>
        <taxon>Alphaproteobacteria</taxon>
        <taxon>Hyphomicrobiales</taxon>
        <taxon>Methylobacteriaceae</taxon>
        <taxon>Methylobacterium</taxon>
    </lineage>
</organism>
<sequence length="128" mass="13722">MASTIGLKRDDILYRLPVRRLRYWWHSPERVLLAVPDWYAPPQADWPAQLVQVGFPLADTFGEAAELAPDLAAFLRVGPAPLVVIYGSAMAGAHAFLAAAVAACRLSAGVRSCSPAGPTRSRPACRPG</sequence>
<keyword evidence="2" id="KW-1185">Reference proteome</keyword>
<dbReference type="EMBL" id="LABZ01000089">
    <property type="protein sequence ID" value="KMO40957.1"/>
    <property type="molecule type" value="Genomic_DNA"/>
</dbReference>
<evidence type="ECO:0000313" key="2">
    <source>
        <dbReference type="Proteomes" id="UP000036449"/>
    </source>
</evidence>
<protein>
    <submittedName>
        <fullName evidence="1">Uncharacterized protein</fullName>
    </submittedName>
</protein>
<name>A0A0J6T562_9HYPH</name>
<dbReference type="AlphaFoldDB" id="A0A0J6T562"/>
<evidence type="ECO:0000313" key="1">
    <source>
        <dbReference type="EMBL" id="KMO40957.1"/>
    </source>
</evidence>
<gene>
    <name evidence="1" type="ORF">VQ03_13570</name>
</gene>
<dbReference type="Gene3D" id="3.40.50.2000">
    <property type="entry name" value="Glycogen Phosphorylase B"/>
    <property type="match status" value="1"/>
</dbReference>